<proteinExistence type="predicted"/>
<dbReference type="SUPFAM" id="SSF50630">
    <property type="entry name" value="Acid proteases"/>
    <property type="match status" value="1"/>
</dbReference>
<dbReference type="Proteomes" id="UP001558613">
    <property type="component" value="Unassembled WGS sequence"/>
</dbReference>
<reference evidence="1 2" key="1">
    <citation type="submission" date="2023-09" db="EMBL/GenBank/DDBJ databases">
        <authorList>
            <person name="Wang M."/>
        </authorList>
    </citation>
    <scope>NUCLEOTIDE SEQUENCE [LARGE SCALE GENOMIC DNA]</scope>
    <source>
        <strain evidence="1">GT-2023</strain>
        <tissue evidence="1">Liver</tissue>
    </source>
</reference>
<keyword evidence="2" id="KW-1185">Reference proteome</keyword>
<sequence>MSVSSTTQFPPAQTNPTFVPVSNREKPMELNGCPCQALLDSGSQVTIVFDHWYSQHLPQIPIYSLTGLSIWGLSSLSYPYKKDLTTMDSAEALSFQDQLSNSSARRDQQEENLLNTGRAIQALVTQVSELTTQIQQL</sequence>
<dbReference type="PROSITE" id="PS00141">
    <property type="entry name" value="ASP_PROTEASE"/>
    <property type="match status" value="1"/>
</dbReference>
<evidence type="ECO:0000313" key="2">
    <source>
        <dbReference type="Proteomes" id="UP001558613"/>
    </source>
</evidence>
<evidence type="ECO:0000313" key="1">
    <source>
        <dbReference type="EMBL" id="KAL1276724.1"/>
    </source>
</evidence>
<accession>A0ABR3NII9</accession>
<name>A0ABR3NII9_9TELE</name>
<dbReference type="EMBL" id="JAYMGO010000004">
    <property type="protein sequence ID" value="KAL1276724.1"/>
    <property type="molecule type" value="Genomic_DNA"/>
</dbReference>
<organism evidence="1 2">
    <name type="scientific">Cirrhinus molitorella</name>
    <name type="common">mud carp</name>
    <dbReference type="NCBI Taxonomy" id="172907"/>
    <lineage>
        <taxon>Eukaryota</taxon>
        <taxon>Metazoa</taxon>
        <taxon>Chordata</taxon>
        <taxon>Craniata</taxon>
        <taxon>Vertebrata</taxon>
        <taxon>Euteleostomi</taxon>
        <taxon>Actinopterygii</taxon>
        <taxon>Neopterygii</taxon>
        <taxon>Teleostei</taxon>
        <taxon>Ostariophysi</taxon>
        <taxon>Cypriniformes</taxon>
        <taxon>Cyprinidae</taxon>
        <taxon>Labeoninae</taxon>
        <taxon>Labeonini</taxon>
        <taxon>Cirrhinus</taxon>
    </lineage>
</organism>
<protein>
    <recommendedName>
        <fullName evidence="3">Peptidase A2 domain-containing protein</fullName>
    </recommendedName>
</protein>
<comment type="caution">
    <text evidence="1">The sequence shown here is derived from an EMBL/GenBank/DDBJ whole genome shotgun (WGS) entry which is preliminary data.</text>
</comment>
<dbReference type="InterPro" id="IPR001969">
    <property type="entry name" value="Aspartic_peptidase_AS"/>
</dbReference>
<evidence type="ECO:0008006" key="3">
    <source>
        <dbReference type="Google" id="ProtNLM"/>
    </source>
</evidence>
<gene>
    <name evidence="1" type="ORF">QQF64_036347</name>
</gene>
<dbReference type="InterPro" id="IPR021109">
    <property type="entry name" value="Peptidase_aspartic_dom_sf"/>
</dbReference>